<dbReference type="Proteomes" id="UP000053257">
    <property type="component" value="Unassembled WGS sequence"/>
</dbReference>
<reference evidence="1 2" key="1">
    <citation type="journal article" date="2014" name="PLoS Genet.">
        <title>Analysis of the Phlebiopsis gigantea genome, transcriptome and secretome provides insight into its pioneer colonization strategies of wood.</title>
        <authorList>
            <person name="Hori C."/>
            <person name="Ishida T."/>
            <person name="Igarashi K."/>
            <person name="Samejima M."/>
            <person name="Suzuki H."/>
            <person name="Master E."/>
            <person name="Ferreira P."/>
            <person name="Ruiz-Duenas F.J."/>
            <person name="Held B."/>
            <person name="Canessa P."/>
            <person name="Larrondo L.F."/>
            <person name="Schmoll M."/>
            <person name="Druzhinina I.S."/>
            <person name="Kubicek C.P."/>
            <person name="Gaskell J.A."/>
            <person name="Kersten P."/>
            <person name="St John F."/>
            <person name="Glasner J."/>
            <person name="Sabat G."/>
            <person name="Splinter BonDurant S."/>
            <person name="Syed K."/>
            <person name="Yadav J."/>
            <person name="Mgbeahuruike A.C."/>
            <person name="Kovalchuk A."/>
            <person name="Asiegbu F.O."/>
            <person name="Lackner G."/>
            <person name="Hoffmeister D."/>
            <person name="Rencoret J."/>
            <person name="Gutierrez A."/>
            <person name="Sun H."/>
            <person name="Lindquist E."/>
            <person name="Barry K."/>
            <person name="Riley R."/>
            <person name="Grigoriev I.V."/>
            <person name="Henrissat B."/>
            <person name="Kues U."/>
            <person name="Berka R.M."/>
            <person name="Martinez A.T."/>
            <person name="Covert S.F."/>
            <person name="Blanchette R.A."/>
            <person name="Cullen D."/>
        </authorList>
    </citation>
    <scope>NUCLEOTIDE SEQUENCE [LARGE SCALE GENOMIC DNA]</scope>
    <source>
        <strain evidence="1 2">11061_1 CR5-6</strain>
    </source>
</reference>
<gene>
    <name evidence="1" type="ORF">PHLGIDRAFT_123699</name>
</gene>
<accession>A0A0C3S106</accession>
<dbReference type="HOGENOM" id="CLU_1511129_0_0_1"/>
<evidence type="ECO:0000313" key="1">
    <source>
        <dbReference type="EMBL" id="KIP01075.1"/>
    </source>
</evidence>
<proteinExistence type="predicted"/>
<dbReference type="AlphaFoldDB" id="A0A0C3S106"/>
<organism evidence="1 2">
    <name type="scientific">Phlebiopsis gigantea (strain 11061_1 CR5-6)</name>
    <name type="common">White-rot fungus</name>
    <name type="synonym">Peniophora gigantea</name>
    <dbReference type="NCBI Taxonomy" id="745531"/>
    <lineage>
        <taxon>Eukaryota</taxon>
        <taxon>Fungi</taxon>
        <taxon>Dikarya</taxon>
        <taxon>Basidiomycota</taxon>
        <taxon>Agaricomycotina</taxon>
        <taxon>Agaricomycetes</taxon>
        <taxon>Polyporales</taxon>
        <taxon>Phanerochaetaceae</taxon>
        <taxon>Phlebiopsis</taxon>
    </lineage>
</organism>
<protein>
    <submittedName>
        <fullName evidence="1">Uncharacterized protein</fullName>
    </submittedName>
</protein>
<evidence type="ECO:0000313" key="2">
    <source>
        <dbReference type="Proteomes" id="UP000053257"/>
    </source>
</evidence>
<name>A0A0C3S106_PHLG1</name>
<dbReference type="EMBL" id="KN840967">
    <property type="protein sequence ID" value="KIP01075.1"/>
    <property type="molecule type" value="Genomic_DNA"/>
</dbReference>
<sequence length="178" mass="19856">MEDIKEDVALKRRDRRDKRKCQTARVSLADTFLGQQSKLVKWVVERADREGDYKVLQALDAVASLVEVKGHVTRAFLLVPYIDTPAAGGPQTHWDSFAPGEGPRSDTSATAPAVAATQVDSVTGRDPLVLRLYSGDTIPITEENDGFETAVEISQEVVWSGPIMHQHKFEYYDRTRLN</sequence>
<keyword evidence="2" id="KW-1185">Reference proteome</keyword>